<evidence type="ECO:0000313" key="2">
    <source>
        <dbReference type="Proteomes" id="UP000755551"/>
    </source>
</evidence>
<evidence type="ECO:0000313" key="1">
    <source>
        <dbReference type="EMBL" id="MBV0934654.1"/>
    </source>
</evidence>
<dbReference type="Proteomes" id="UP000755551">
    <property type="component" value="Unassembled WGS sequence"/>
</dbReference>
<dbReference type="EMBL" id="JAHQZT010000031">
    <property type="protein sequence ID" value="MBV0934654.1"/>
    <property type="molecule type" value="Genomic_DNA"/>
</dbReference>
<evidence type="ECO:0008006" key="3">
    <source>
        <dbReference type="Google" id="ProtNLM"/>
    </source>
</evidence>
<proteinExistence type="predicted"/>
<reference evidence="1 2" key="1">
    <citation type="submission" date="2021-06" db="EMBL/GenBank/DDBJ databases">
        <title>Bacterium isolated from marine sediment.</title>
        <authorList>
            <person name="Zhu K.-L."/>
            <person name="Du Z.-J."/>
            <person name="Liang Q.-Y."/>
        </authorList>
    </citation>
    <scope>NUCLEOTIDE SEQUENCE [LARGE SCALE GENOMIC DNA]</scope>
    <source>
        <strain evidence="1 2">A346</strain>
    </source>
</reference>
<accession>A0ABS6MFL1</accession>
<protein>
    <recommendedName>
        <fullName evidence="3">Addiction module antidote protein</fullName>
    </recommendedName>
</protein>
<organism evidence="1 2">
    <name type="scientific">Marinobacterium weihaiense</name>
    <dbReference type="NCBI Taxonomy" id="2851016"/>
    <lineage>
        <taxon>Bacteria</taxon>
        <taxon>Pseudomonadati</taxon>
        <taxon>Pseudomonadota</taxon>
        <taxon>Gammaproteobacteria</taxon>
        <taxon>Oceanospirillales</taxon>
        <taxon>Oceanospirillaceae</taxon>
        <taxon>Marinobacterium</taxon>
    </lineage>
</organism>
<sequence length="67" mass="7284">MSQTITVSNEVYAAIVARRLHKDETEDTILSRILLTAGDAEAVHAHANQDPGDAKLILDSDMDHVAE</sequence>
<gene>
    <name evidence="1" type="ORF">KTN04_15045</name>
</gene>
<dbReference type="RefSeq" id="WP_217336060.1">
    <property type="nucleotide sequence ID" value="NZ_JAHQZT010000031.1"/>
</dbReference>
<keyword evidence="2" id="KW-1185">Reference proteome</keyword>
<name>A0ABS6MFL1_9GAMM</name>
<comment type="caution">
    <text evidence="1">The sequence shown here is derived from an EMBL/GenBank/DDBJ whole genome shotgun (WGS) entry which is preliminary data.</text>
</comment>